<comment type="caution">
    <text evidence="2">The sequence shown here is derived from an EMBL/GenBank/DDBJ whole genome shotgun (WGS) entry which is preliminary data.</text>
</comment>
<sequence length="353" mass="39599">MPTPTNIDSSLSPPHLDIEDTTDVVDTSPLPTLSAAAPEAQSELNHVDSIKYFRSSTCDGSLIPGTDNGVTRRQAHSFLYHYACLKRHLTANLAILQQYGEDGLSVTTTSPTDHDADTLSPLETAQNSFAIHHIGISETLLSSMPHNPALPSNQDFRISRNFFAHDFGTPKEEWDAERNLETQVKGKTALYENLLKVVEANRTLLEEQLADKSMWRELVLPEQTTAVVSWGAWGTTRDQEGMVYEPQFELPPYEEEALQGPGCLISSFSFLFSRSRFVRNVSERVNRCIQTARNEFYWDALDSEVGTGEEWNAERETESEEEGVAEAEADAEVVEDEEEDEPVDEEDGPVYHW</sequence>
<evidence type="ECO:0000313" key="2">
    <source>
        <dbReference type="EMBL" id="KAJ4371292.1"/>
    </source>
</evidence>
<dbReference type="Proteomes" id="UP001140560">
    <property type="component" value="Unassembled WGS sequence"/>
</dbReference>
<dbReference type="EMBL" id="JAPEUY010000007">
    <property type="protein sequence ID" value="KAJ4371292.1"/>
    <property type="molecule type" value="Genomic_DNA"/>
</dbReference>
<evidence type="ECO:0000313" key="3">
    <source>
        <dbReference type="Proteomes" id="UP001140560"/>
    </source>
</evidence>
<proteinExistence type="predicted"/>
<feature type="region of interest" description="Disordered" evidence="1">
    <location>
        <begin position="307"/>
        <end position="353"/>
    </location>
</feature>
<gene>
    <name evidence="2" type="ORF">N0V83_004509</name>
</gene>
<feature type="compositionally biased region" description="Acidic residues" evidence="1">
    <location>
        <begin position="317"/>
        <end position="353"/>
    </location>
</feature>
<organism evidence="2 3">
    <name type="scientific">Neocucurbitaria cava</name>
    <dbReference type="NCBI Taxonomy" id="798079"/>
    <lineage>
        <taxon>Eukaryota</taxon>
        <taxon>Fungi</taxon>
        <taxon>Dikarya</taxon>
        <taxon>Ascomycota</taxon>
        <taxon>Pezizomycotina</taxon>
        <taxon>Dothideomycetes</taxon>
        <taxon>Pleosporomycetidae</taxon>
        <taxon>Pleosporales</taxon>
        <taxon>Pleosporineae</taxon>
        <taxon>Cucurbitariaceae</taxon>
        <taxon>Neocucurbitaria</taxon>
    </lineage>
</organism>
<keyword evidence="3" id="KW-1185">Reference proteome</keyword>
<dbReference type="AlphaFoldDB" id="A0A9W8Y9B2"/>
<protein>
    <submittedName>
        <fullName evidence="2">Uncharacterized protein</fullName>
    </submittedName>
</protein>
<evidence type="ECO:0000256" key="1">
    <source>
        <dbReference type="SAM" id="MobiDB-lite"/>
    </source>
</evidence>
<dbReference type="OrthoDB" id="10662325at2759"/>
<name>A0A9W8Y9B2_9PLEO</name>
<accession>A0A9W8Y9B2</accession>
<reference evidence="2" key="1">
    <citation type="submission" date="2022-10" db="EMBL/GenBank/DDBJ databases">
        <title>Tapping the CABI collections for fungal endophytes: first genome assemblies for Collariella, Neodidymelliopsis, Ascochyta clinopodiicola, Didymella pomorum, Didymosphaeria variabile, Neocosmospora piperis and Neocucurbitaria cava.</title>
        <authorList>
            <person name="Hill R."/>
        </authorList>
    </citation>
    <scope>NUCLEOTIDE SEQUENCE</scope>
    <source>
        <strain evidence="2">IMI 356814</strain>
    </source>
</reference>